<keyword evidence="4" id="KW-1185">Reference proteome</keyword>
<evidence type="ECO:0000313" key="3">
    <source>
        <dbReference type="EMBL" id="NWH03463.1"/>
    </source>
</evidence>
<dbReference type="Proteomes" id="UP000553343">
    <property type="component" value="Unassembled WGS sequence"/>
</dbReference>
<sequence>MLKRCSASHKNFICLILQFIFFTLAAVEAPADGLAGCDSASALSLQALSADDLMKKANTAFGRGDFVAAIDQWDAAEKLYQADQNIKKIIDISCRTAEAYRVMGHHQLAEENLRSALTPAQNQQNPLWAARVHLGLGQLYLSQGRTEPAGAHLRNALMSAKDAKNRQLTASVLTAMGNMLTVQQDYDGAVDAYKKSDDLFQQINRPVSQLKNMINMAKIHYIQKNYQNALTLLKDAKNSAEHLPDSHDKAFCLIAIAKQMVKLQAFHTVLDHRREEIILMAHDTLNTAKQVAMNLDDMTALSHALGYMGHLYEKSRRYNEALQLTRQALFAAQKADIKQVLYQWQWQTGRLLKAQGHMDRAIEAYRRTINTLDIIRDDISVHCNQNRQLSFREVVGPVYFELADLLLRRSALNRGSKQSKDDLREARDTIEQLKAVELQDYFQDECITSLESTEFNLDKHFKQTAIFYPILLPDRMEILVTLPDGLRQETIPIDANTIAKQIKGFRQQLESPLSGDYMASAKQLYRRLIHPLEKQLAEQHITTLVFIPDGALRTIPMAALHDGEKFLVEKYAVAVTPGLTFTALTRPAPEKNSRLMLSGLTEGVQGFPALPNVDFELDALQTLYPCDVFKNQTFTLSNVQDIFRKKPYSVVHIASHGQFNRDHNKTFLLTYDNRLTMDMLEDLMRIRKLKKEPVELLTLSACQTAVGDDRAALGLAGIAIRSGALSALASLWFIDDRATSLLVTEFYKKFQTPSFSKARALQIAQNRLIHDSRYSHPFYWAPFLLIGNWL</sequence>
<dbReference type="Pfam" id="PF12770">
    <property type="entry name" value="CHAT"/>
    <property type="match status" value="1"/>
</dbReference>
<dbReference type="SUPFAM" id="SSF48452">
    <property type="entry name" value="TPR-like"/>
    <property type="match status" value="2"/>
</dbReference>
<dbReference type="EMBL" id="JACADJ010000001">
    <property type="protein sequence ID" value="NWH03463.1"/>
    <property type="molecule type" value="Genomic_DNA"/>
</dbReference>
<dbReference type="InterPro" id="IPR019734">
    <property type="entry name" value="TPR_rpt"/>
</dbReference>
<organism evidence="3 4">
    <name type="scientific">Desulfobacter latus</name>
    <dbReference type="NCBI Taxonomy" id="2292"/>
    <lineage>
        <taxon>Bacteria</taxon>
        <taxon>Pseudomonadati</taxon>
        <taxon>Thermodesulfobacteriota</taxon>
        <taxon>Desulfobacteria</taxon>
        <taxon>Desulfobacterales</taxon>
        <taxon>Desulfobacteraceae</taxon>
        <taxon>Desulfobacter</taxon>
    </lineage>
</organism>
<proteinExistence type="predicted"/>
<dbReference type="PANTHER" id="PTHR10098">
    <property type="entry name" value="RAPSYN-RELATED"/>
    <property type="match status" value="1"/>
</dbReference>
<evidence type="ECO:0000256" key="1">
    <source>
        <dbReference type="SAM" id="SignalP"/>
    </source>
</evidence>
<feature type="chain" id="PRO_5032328119" evidence="1">
    <location>
        <begin position="26"/>
        <end position="790"/>
    </location>
</feature>
<dbReference type="InterPro" id="IPR024983">
    <property type="entry name" value="CHAT_dom"/>
</dbReference>
<evidence type="ECO:0000313" key="4">
    <source>
        <dbReference type="Proteomes" id="UP000553343"/>
    </source>
</evidence>
<dbReference type="Pfam" id="PF14938">
    <property type="entry name" value="SNAP"/>
    <property type="match status" value="1"/>
</dbReference>
<dbReference type="AlphaFoldDB" id="A0A850SVK8"/>
<feature type="signal peptide" evidence="1">
    <location>
        <begin position="1"/>
        <end position="25"/>
    </location>
</feature>
<comment type="caution">
    <text evidence="3">The sequence shown here is derived from an EMBL/GenBank/DDBJ whole genome shotgun (WGS) entry which is preliminary data.</text>
</comment>
<reference evidence="3 4" key="1">
    <citation type="submission" date="2020-06" db="EMBL/GenBank/DDBJ databases">
        <title>High-quality draft genome of sulfate reducer Desulfobacter latus type strain AcrS2 isolated from marine sediment.</title>
        <authorList>
            <person name="Hoppe M."/>
            <person name="Larsen C.K."/>
            <person name="Marshall I.P.G."/>
            <person name="Schramm A."/>
            <person name="Marietou A.G."/>
        </authorList>
    </citation>
    <scope>NUCLEOTIDE SEQUENCE [LARGE SCALE GENOMIC DNA]</scope>
    <source>
        <strain evidence="3 4">AcRS2</strain>
    </source>
</reference>
<name>A0A850SVK8_9BACT</name>
<evidence type="ECO:0000259" key="2">
    <source>
        <dbReference type="Pfam" id="PF12770"/>
    </source>
</evidence>
<dbReference type="PANTHER" id="PTHR10098:SF108">
    <property type="entry name" value="TETRATRICOPEPTIDE REPEAT PROTEIN 28"/>
    <property type="match status" value="1"/>
</dbReference>
<dbReference type="InterPro" id="IPR011990">
    <property type="entry name" value="TPR-like_helical_dom_sf"/>
</dbReference>
<gene>
    <name evidence="3" type="ORF">HXW94_00370</name>
</gene>
<dbReference type="RefSeq" id="WP_178364919.1">
    <property type="nucleotide sequence ID" value="NZ_JACADJ010000001.1"/>
</dbReference>
<accession>A0A850SVK8</accession>
<protein>
    <submittedName>
        <fullName evidence="3">CHAT domain-containing protein</fullName>
    </submittedName>
</protein>
<keyword evidence="1" id="KW-0732">Signal</keyword>
<dbReference type="Gene3D" id="1.25.40.10">
    <property type="entry name" value="Tetratricopeptide repeat domain"/>
    <property type="match status" value="2"/>
</dbReference>
<feature type="domain" description="CHAT" evidence="2">
    <location>
        <begin position="519"/>
        <end position="788"/>
    </location>
</feature>
<dbReference type="SMART" id="SM00028">
    <property type="entry name" value="TPR"/>
    <property type="match status" value="6"/>
</dbReference>